<comment type="function">
    <text evidence="2">Catalyzes the dismutation of two molecules of 6,7-dimethyl-8-ribityllumazine, resulting in the formation of riboflavin and 5-amino-6-(D-ribitylamino)uracil.</text>
</comment>
<protein>
    <recommendedName>
        <fullName evidence="6 10">Riboflavin synthase</fullName>
        <ecNumber evidence="5 10">2.5.1.9</ecNumber>
    </recommendedName>
</protein>
<gene>
    <name evidence="13" type="ORF">FKY71_01030</name>
</gene>
<dbReference type="InterPro" id="IPR001783">
    <property type="entry name" value="Lumazine-bd"/>
</dbReference>
<comment type="subunit">
    <text evidence="4">Homotrimer.</text>
</comment>
<dbReference type="NCBIfam" id="NF006767">
    <property type="entry name" value="PRK09289.1"/>
    <property type="match status" value="1"/>
</dbReference>
<dbReference type="SUPFAM" id="SSF63380">
    <property type="entry name" value="Riboflavin synthase domain-like"/>
    <property type="match status" value="2"/>
</dbReference>
<dbReference type="PANTHER" id="PTHR21098:SF12">
    <property type="entry name" value="RIBOFLAVIN SYNTHASE"/>
    <property type="match status" value="1"/>
</dbReference>
<reference evidence="13 14" key="1">
    <citation type="submission" date="2019-06" db="EMBL/GenBank/DDBJ databases">
        <title>Metagenome assembled Genome of Spiribacter salinus SL48-SHIP from the microbial mat of Salt Lake 48 (Novosibirsk region, Russia).</title>
        <authorList>
            <person name="Shipova A."/>
            <person name="Rozanov A.S."/>
            <person name="Bryanskaya A.V."/>
            <person name="Peltek S.E."/>
        </authorList>
    </citation>
    <scope>NUCLEOTIDE SEQUENCE [LARGE SCALE GENOMIC DNA]</scope>
    <source>
        <strain evidence="13">SL48-SHIP-2</strain>
    </source>
</reference>
<dbReference type="PIRSF" id="PIRSF000498">
    <property type="entry name" value="Riboflavin_syn_A"/>
    <property type="match status" value="1"/>
</dbReference>
<dbReference type="FunFam" id="2.40.30.20:FF:000004">
    <property type="entry name" value="Riboflavin synthase, alpha subunit"/>
    <property type="match status" value="1"/>
</dbReference>
<evidence type="ECO:0000256" key="7">
    <source>
        <dbReference type="ARBA" id="ARBA00022619"/>
    </source>
</evidence>
<dbReference type="InterPro" id="IPR023366">
    <property type="entry name" value="ATP_synth_asu-like_sf"/>
</dbReference>
<dbReference type="Gene3D" id="2.40.30.20">
    <property type="match status" value="2"/>
</dbReference>
<organism evidence="13 14">
    <name type="scientific">Spiribacter salinus</name>
    <dbReference type="NCBI Taxonomy" id="1335746"/>
    <lineage>
        <taxon>Bacteria</taxon>
        <taxon>Pseudomonadati</taxon>
        <taxon>Pseudomonadota</taxon>
        <taxon>Gammaproteobacteria</taxon>
        <taxon>Chromatiales</taxon>
        <taxon>Ectothiorhodospiraceae</taxon>
        <taxon>Spiribacter</taxon>
    </lineage>
</organism>
<evidence type="ECO:0000313" key="14">
    <source>
        <dbReference type="Proteomes" id="UP000315400"/>
    </source>
</evidence>
<evidence type="ECO:0000256" key="2">
    <source>
        <dbReference type="ARBA" id="ARBA00002803"/>
    </source>
</evidence>
<evidence type="ECO:0000256" key="10">
    <source>
        <dbReference type="NCBIfam" id="TIGR00187"/>
    </source>
</evidence>
<sequence length="219" mass="23353">MFTGIIQAMGRLRESRQMGEDRRLRIDTDGLDMTAVRIGDSIAVNGCCLTAIEVDEQGFAADVSIESLTRTTLGRLSPGDALNLEPALTLATPLGGHLVSGHVDGVGEVVLREPAGRSEHWRFRAPPEIAHYIATKGSIAIEGISLTVNAVEAVTFDVNIVPHTAAVTTFGDYQAGQPVNLEVDLVARYLERLLQGSETAGQGGVSEALLKRSGFMGER</sequence>
<evidence type="ECO:0000256" key="11">
    <source>
        <dbReference type="PROSITE-ProRule" id="PRU00524"/>
    </source>
</evidence>
<accession>A0A540VY07</accession>
<dbReference type="InterPro" id="IPR017938">
    <property type="entry name" value="Riboflavin_synthase-like_b-brl"/>
</dbReference>
<dbReference type="EMBL" id="VIFK01000002">
    <property type="protein sequence ID" value="TQF00994.1"/>
    <property type="molecule type" value="Genomic_DNA"/>
</dbReference>
<dbReference type="GO" id="GO:0004746">
    <property type="term" value="F:riboflavin synthase activity"/>
    <property type="evidence" value="ECO:0007669"/>
    <property type="project" value="UniProtKB-UniRule"/>
</dbReference>
<dbReference type="PROSITE" id="PS51177">
    <property type="entry name" value="LUMAZINE_BIND"/>
    <property type="match status" value="2"/>
</dbReference>
<dbReference type="GO" id="GO:0009231">
    <property type="term" value="P:riboflavin biosynthetic process"/>
    <property type="evidence" value="ECO:0007669"/>
    <property type="project" value="UniProtKB-KW"/>
</dbReference>
<dbReference type="Proteomes" id="UP000315400">
    <property type="component" value="Unassembled WGS sequence"/>
</dbReference>
<dbReference type="PANTHER" id="PTHR21098">
    <property type="entry name" value="RIBOFLAVIN SYNTHASE ALPHA CHAIN"/>
    <property type="match status" value="1"/>
</dbReference>
<dbReference type="NCBIfam" id="TIGR00187">
    <property type="entry name" value="ribE"/>
    <property type="match status" value="1"/>
</dbReference>
<dbReference type="NCBIfam" id="NF009566">
    <property type="entry name" value="PRK13020.1"/>
    <property type="match status" value="1"/>
</dbReference>
<dbReference type="EC" id="2.5.1.9" evidence="5 10"/>
<evidence type="ECO:0000256" key="6">
    <source>
        <dbReference type="ARBA" id="ARBA00013950"/>
    </source>
</evidence>
<name>A0A540VY07_9GAMM</name>
<comment type="caution">
    <text evidence="13">The sequence shown here is derived from an EMBL/GenBank/DDBJ whole genome shotgun (WGS) entry which is preliminary data.</text>
</comment>
<keyword evidence="8 13" id="KW-0808">Transferase</keyword>
<keyword evidence="9" id="KW-0677">Repeat</keyword>
<evidence type="ECO:0000256" key="3">
    <source>
        <dbReference type="ARBA" id="ARBA00004887"/>
    </source>
</evidence>
<comment type="catalytic activity">
    <reaction evidence="1">
        <text>2 6,7-dimethyl-8-(1-D-ribityl)lumazine + H(+) = 5-amino-6-(D-ribitylamino)uracil + riboflavin</text>
        <dbReference type="Rhea" id="RHEA:20772"/>
        <dbReference type="ChEBI" id="CHEBI:15378"/>
        <dbReference type="ChEBI" id="CHEBI:15934"/>
        <dbReference type="ChEBI" id="CHEBI:57986"/>
        <dbReference type="ChEBI" id="CHEBI:58201"/>
        <dbReference type="EC" id="2.5.1.9"/>
    </reaction>
</comment>
<keyword evidence="7" id="KW-0686">Riboflavin biosynthesis</keyword>
<dbReference type="Pfam" id="PF00677">
    <property type="entry name" value="Lum_binding"/>
    <property type="match status" value="2"/>
</dbReference>
<feature type="domain" description="Lumazine-binding" evidence="12">
    <location>
        <begin position="1"/>
        <end position="97"/>
    </location>
</feature>
<dbReference type="FunFam" id="2.40.30.20:FF:000003">
    <property type="entry name" value="Riboflavin synthase, alpha subunit"/>
    <property type="match status" value="1"/>
</dbReference>
<dbReference type="CDD" id="cd00402">
    <property type="entry name" value="Riboflavin_synthase_like"/>
    <property type="match status" value="1"/>
</dbReference>
<feature type="repeat" description="Lumazine-binding" evidence="11">
    <location>
        <begin position="1"/>
        <end position="97"/>
    </location>
</feature>
<proteinExistence type="predicted"/>
<comment type="pathway">
    <text evidence="3">Cofactor biosynthesis; riboflavin biosynthesis; riboflavin from 2-hydroxy-3-oxobutyl phosphate and 5-amino-6-(D-ribitylamino)uracil: step 2/2.</text>
</comment>
<evidence type="ECO:0000256" key="8">
    <source>
        <dbReference type="ARBA" id="ARBA00022679"/>
    </source>
</evidence>
<evidence type="ECO:0000259" key="12">
    <source>
        <dbReference type="PROSITE" id="PS51177"/>
    </source>
</evidence>
<evidence type="ECO:0000256" key="1">
    <source>
        <dbReference type="ARBA" id="ARBA00000968"/>
    </source>
</evidence>
<evidence type="ECO:0000256" key="4">
    <source>
        <dbReference type="ARBA" id="ARBA00011233"/>
    </source>
</evidence>
<dbReference type="STRING" id="1260251.SPISAL_02365"/>
<dbReference type="AlphaFoldDB" id="A0A540VY07"/>
<feature type="domain" description="Lumazine-binding" evidence="12">
    <location>
        <begin position="98"/>
        <end position="194"/>
    </location>
</feature>
<evidence type="ECO:0000313" key="13">
    <source>
        <dbReference type="EMBL" id="TQF00994.1"/>
    </source>
</evidence>
<dbReference type="InterPro" id="IPR026017">
    <property type="entry name" value="Lumazine-bd_dom"/>
</dbReference>
<evidence type="ECO:0000256" key="5">
    <source>
        <dbReference type="ARBA" id="ARBA00012827"/>
    </source>
</evidence>
<evidence type="ECO:0000256" key="9">
    <source>
        <dbReference type="ARBA" id="ARBA00022737"/>
    </source>
</evidence>
<feature type="repeat" description="Lumazine-binding" evidence="11">
    <location>
        <begin position="98"/>
        <end position="194"/>
    </location>
</feature>